<gene>
    <name evidence="5 8" type="primary">fmt</name>
    <name evidence="8" type="ORF">ACFSNB_04305</name>
</gene>
<dbReference type="EC" id="2.1.2.9" evidence="2 5"/>
<dbReference type="PANTHER" id="PTHR11138">
    <property type="entry name" value="METHIONYL-TRNA FORMYLTRANSFERASE"/>
    <property type="match status" value="1"/>
</dbReference>
<feature type="domain" description="Formyl transferase C-terminal" evidence="7">
    <location>
        <begin position="203"/>
        <end position="295"/>
    </location>
</feature>
<comment type="caution">
    <text evidence="8">The sequence shown here is derived from an EMBL/GenBank/DDBJ whole genome shotgun (WGS) entry which is preliminary data.</text>
</comment>
<dbReference type="InterPro" id="IPR044135">
    <property type="entry name" value="Met-tRNA-FMT_C"/>
</dbReference>
<dbReference type="CDD" id="cd08646">
    <property type="entry name" value="FMT_core_Met-tRNA-FMT_N"/>
    <property type="match status" value="1"/>
</dbReference>
<comment type="similarity">
    <text evidence="1 5">Belongs to the Fmt family.</text>
</comment>
<dbReference type="PROSITE" id="PS00373">
    <property type="entry name" value="GART"/>
    <property type="match status" value="1"/>
</dbReference>
<keyword evidence="3 5" id="KW-0808">Transferase</keyword>
<feature type="domain" description="Formyl transferase N-terminal" evidence="6">
    <location>
        <begin position="1"/>
        <end position="180"/>
    </location>
</feature>
<evidence type="ECO:0000313" key="9">
    <source>
        <dbReference type="Proteomes" id="UP001597296"/>
    </source>
</evidence>
<evidence type="ECO:0000256" key="4">
    <source>
        <dbReference type="ARBA" id="ARBA00022917"/>
    </source>
</evidence>
<dbReference type="NCBIfam" id="TIGR00460">
    <property type="entry name" value="fmt"/>
    <property type="match status" value="1"/>
</dbReference>
<evidence type="ECO:0000256" key="5">
    <source>
        <dbReference type="HAMAP-Rule" id="MF_00182"/>
    </source>
</evidence>
<evidence type="ECO:0000256" key="2">
    <source>
        <dbReference type="ARBA" id="ARBA00012261"/>
    </source>
</evidence>
<dbReference type="InterPro" id="IPR005793">
    <property type="entry name" value="Formyl_trans_C"/>
</dbReference>
<dbReference type="PANTHER" id="PTHR11138:SF5">
    <property type="entry name" value="METHIONYL-TRNA FORMYLTRANSFERASE, MITOCHONDRIAL"/>
    <property type="match status" value="1"/>
</dbReference>
<evidence type="ECO:0000256" key="1">
    <source>
        <dbReference type="ARBA" id="ARBA00010699"/>
    </source>
</evidence>
<dbReference type="InterPro" id="IPR036477">
    <property type="entry name" value="Formyl_transf_N_sf"/>
</dbReference>
<organism evidence="8 9">
    <name type="scientific">Phaeospirillum tilakii</name>
    <dbReference type="NCBI Taxonomy" id="741673"/>
    <lineage>
        <taxon>Bacteria</taxon>
        <taxon>Pseudomonadati</taxon>
        <taxon>Pseudomonadota</taxon>
        <taxon>Alphaproteobacteria</taxon>
        <taxon>Rhodospirillales</taxon>
        <taxon>Rhodospirillaceae</taxon>
        <taxon>Phaeospirillum</taxon>
    </lineage>
</organism>
<accession>A0ABW5C9J2</accession>
<evidence type="ECO:0000256" key="3">
    <source>
        <dbReference type="ARBA" id="ARBA00022679"/>
    </source>
</evidence>
<evidence type="ECO:0000313" key="8">
    <source>
        <dbReference type="EMBL" id="MFD2233022.1"/>
    </source>
</evidence>
<dbReference type="InterPro" id="IPR041711">
    <property type="entry name" value="Met-tRNA-FMT_N"/>
</dbReference>
<proteinExistence type="inferred from homology"/>
<dbReference type="Pfam" id="PF02911">
    <property type="entry name" value="Formyl_trans_C"/>
    <property type="match status" value="1"/>
</dbReference>
<dbReference type="InterPro" id="IPR011034">
    <property type="entry name" value="Formyl_transferase-like_C_sf"/>
</dbReference>
<dbReference type="Pfam" id="PF00551">
    <property type="entry name" value="Formyl_trans_N"/>
    <property type="match status" value="1"/>
</dbReference>
<reference evidence="9" key="1">
    <citation type="journal article" date="2019" name="Int. J. Syst. Evol. Microbiol.">
        <title>The Global Catalogue of Microorganisms (GCM) 10K type strain sequencing project: providing services to taxonomists for standard genome sequencing and annotation.</title>
        <authorList>
            <consortium name="The Broad Institute Genomics Platform"/>
            <consortium name="The Broad Institute Genome Sequencing Center for Infectious Disease"/>
            <person name="Wu L."/>
            <person name="Ma J."/>
        </authorList>
    </citation>
    <scope>NUCLEOTIDE SEQUENCE [LARGE SCALE GENOMIC DNA]</scope>
    <source>
        <strain evidence="9">KCTC 15012</strain>
    </source>
</reference>
<comment type="catalytic activity">
    <reaction evidence="5">
        <text>L-methionyl-tRNA(fMet) + (6R)-10-formyltetrahydrofolate = N-formyl-L-methionyl-tRNA(fMet) + (6S)-5,6,7,8-tetrahydrofolate + H(+)</text>
        <dbReference type="Rhea" id="RHEA:24380"/>
        <dbReference type="Rhea" id="RHEA-COMP:9952"/>
        <dbReference type="Rhea" id="RHEA-COMP:9953"/>
        <dbReference type="ChEBI" id="CHEBI:15378"/>
        <dbReference type="ChEBI" id="CHEBI:57453"/>
        <dbReference type="ChEBI" id="CHEBI:78530"/>
        <dbReference type="ChEBI" id="CHEBI:78844"/>
        <dbReference type="ChEBI" id="CHEBI:195366"/>
        <dbReference type="EC" id="2.1.2.9"/>
    </reaction>
</comment>
<name>A0ABW5C9J2_9PROT</name>
<protein>
    <recommendedName>
        <fullName evidence="2 5">Methionyl-tRNA formyltransferase</fullName>
        <ecNumber evidence="2 5">2.1.2.9</ecNumber>
    </recommendedName>
</protein>
<dbReference type="InterPro" id="IPR002376">
    <property type="entry name" value="Formyl_transf_N"/>
</dbReference>
<dbReference type="EMBL" id="JBHUIY010000005">
    <property type="protein sequence ID" value="MFD2233022.1"/>
    <property type="molecule type" value="Genomic_DNA"/>
</dbReference>
<keyword evidence="9" id="KW-1185">Reference proteome</keyword>
<feature type="binding site" evidence="5">
    <location>
        <begin position="109"/>
        <end position="112"/>
    </location>
    <ligand>
        <name>(6S)-5,6,7,8-tetrahydrofolate</name>
        <dbReference type="ChEBI" id="CHEBI:57453"/>
    </ligand>
</feature>
<dbReference type="HAMAP" id="MF_00182">
    <property type="entry name" value="Formyl_trans"/>
    <property type="match status" value="1"/>
</dbReference>
<dbReference type="InterPro" id="IPR001555">
    <property type="entry name" value="GART_AS"/>
</dbReference>
<dbReference type="Gene3D" id="3.40.50.12230">
    <property type="match status" value="1"/>
</dbReference>
<dbReference type="SUPFAM" id="SSF50486">
    <property type="entry name" value="FMT C-terminal domain-like"/>
    <property type="match status" value="1"/>
</dbReference>
<dbReference type="SUPFAM" id="SSF53328">
    <property type="entry name" value="Formyltransferase"/>
    <property type="match status" value="1"/>
</dbReference>
<evidence type="ECO:0000259" key="6">
    <source>
        <dbReference type="Pfam" id="PF00551"/>
    </source>
</evidence>
<dbReference type="InterPro" id="IPR005794">
    <property type="entry name" value="Fmt"/>
</dbReference>
<sequence length="304" mass="32068">MRLVFMGTPDFAVAILDSLLATGHEVVAVYSQPPRPAGRGHKEQPSPVHAFAAARGLPVRTPLSLRDPAEQAAFAALGADVAVVAAYGLILPQAVLDAPRHGCLNVHASLLPRWRGAAPIQRAILAGDHESGVTIMQMEAGLDTGPILLRQSLPLPPDATAPWLHDRLAELGAGLIVEALAKLADGGLTAEAQPEEGVVYAAKLRRDEGRIDWALPARQLDRQVRALTPWPGVWFEVGDVRVKVLKAVIEPGQGEPGAVLDDRLLVACGEGALRLIEVQRPGKAAMPAADMLRGHPLPAGTVLG</sequence>
<dbReference type="Proteomes" id="UP001597296">
    <property type="component" value="Unassembled WGS sequence"/>
</dbReference>
<dbReference type="GO" id="GO:0004479">
    <property type="term" value="F:methionyl-tRNA formyltransferase activity"/>
    <property type="evidence" value="ECO:0007669"/>
    <property type="project" value="UniProtKB-EC"/>
</dbReference>
<keyword evidence="4 5" id="KW-0648">Protein biosynthesis</keyword>
<comment type="function">
    <text evidence="5">Attaches a formyl group to the free amino group of methionyl-tRNA(fMet). The formyl group appears to play a dual role in the initiator identity of N-formylmethionyl-tRNA by promoting its recognition by IF2 and preventing the misappropriation of this tRNA by the elongation apparatus.</text>
</comment>
<evidence type="ECO:0000259" key="7">
    <source>
        <dbReference type="Pfam" id="PF02911"/>
    </source>
</evidence>
<dbReference type="RefSeq" id="WP_377314805.1">
    <property type="nucleotide sequence ID" value="NZ_JBHUIY010000005.1"/>
</dbReference>
<dbReference type="CDD" id="cd08704">
    <property type="entry name" value="Met_tRNA_FMT_C"/>
    <property type="match status" value="1"/>
</dbReference>